<dbReference type="InterPro" id="IPR028608">
    <property type="entry name" value="CIAO1/Cia1"/>
</dbReference>
<feature type="repeat" description="WD" evidence="4">
    <location>
        <begin position="194"/>
        <end position="232"/>
    </location>
</feature>
<evidence type="ECO:0000256" key="1">
    <source>
        <dbReference type="ARBA" id="ARBA00022574"/>
    </source>
</evidence>
<dbReference type="PROSITE" id="PS50082">
    <property type="entry name" value="WD_REPEATS_2"/>
    <property type="match status" value="5"/>
</dbReference>
<keyword evidence="1 4" id="KW-0853">WD repeat</keyword>
<keyword evidence="2" id="KW-0677">Repeat</keyword>
<dbReference type="InterPro" id="IPR036322">
    <property type="entry name" value="WD40_repeat_dom_sf"/>
</dbReference>
<dbReference type="Proteomes" id="UP000198406">
    <property type="component" value="Unassembled WGS sequence"/>
</dbReference>
<dbReference type="Pfam" id="PF00400">
    <property type="entry name" value="WD40"/>
    <property type="match status" value="4"/>
</dbReference>
<comment type="similarity">
    <text evidence="3">Belongs to the WD repeat CIA1 family.</text>
</comment>
<dbReference type="CDD" id="cd00200">
    <property type="entry name" value="WD40"/>
    <property type="match status" value="1"/>
</dbReference>
<feature type="repeat" description="WD" evidence="4">
    <location>
        <begin position="246"/>
        <end position="278"/>
    </location>
</feature>
<sequence length="400" mass="43577">MTDHQQQQAVLTCQHILRPPLQEIGEGDDRLVYEIGQPAWQCSFSKDGNHLAVCYGAPQPCIRIWEMVHKFNDKKKGTQWILQSTLSGVHERTVRSVVFAPIMKPLILASASFDGSIAIWEASTRNETLSWECTAQLEGHENEVKCVVFNETGSLLASSGRDKTVWIWECFLPGTVGGPSEGSEASEFECIAVLNGHEADVKCVRFAPSHDQWGDGAEILLSSSYDDTIRVWAEDAGDWYCAASISGVHSSTIWSLALAPSGARLVSGSADASLAIYKAYTIAEKKRLFPEDKDQSNSHGVWKCVGKLTDAHYAAVYAVDYAPAQAGHGRVVSAGADGDIHIYHEAMGSTSDRPLFSLEASVDAGHNGDVNHVRWHPFLGSVLASVGDDGAVRIWKYQTA</sequence>
<keyword evidence="6" id="KW-1185">Reference proteome</keyword>
<dbReference type="SUPFAM" id="SSF50978">
    <property type="entry name" value="WD40 repeat-like"/>
    <property type="match status" value="1"/>
</dbReference>
<dbReference type="InterPro" id="IPR020472">
    <property type="entry name" value="WD40_PAC1"/>
</dbReference>
<dbReference type="HAMAP" id="MF_03037">
    <property type="entry name" value="ciao1"/>
    <property type="match status" value="1"/>
</dbReference>
<comment type="caution">
    <text evidence="5">The sequence shown here is derived from an EMBL/GenBank/DDBJ whole genome shotgun (WGS) entry which is preliminary data.</text>
</comment>
<dbReference type="PROSITE" id="PS50294">
    <property type="entry name" value="WD_REPEATS_REGION"/>
    <property type="match status" value="3"/>
</dbReference>
<dbReference type="OrthoDB" id="284782at2759"/>
<dbReference type="EMBL" id="BDSP01000198">
    <property type="protein sequence ID" value="GAX23183.1"/>
    <property type="molecule type" value="Genomic_DNA"/>
</dbReference>
<accession>A0A1Z5KA97</accession>
<feature type="repeat" description="WD" evidence="4">
    <location>
        <begin position="363"/>
        <end position="400"/>
    </location>
</feature>
<dbReference type="InParanoid" id="A0A1Z5KA97"/>
<evidence type="ECO:0000313" key="5">
    <source>
        <dbReference type="EMBL" id="GAX23183.1"/>
    </source>
</evidence>
<comment type="function">
    <text evidence="3">Essential component of the cytosolic iron-sulfur (Fe/S) protein assembly machinery. Required for the maturation of extramitochondrial Fe/S proteins.</text>
</comment>
<dbReference type="PROSITE" id="PS00678">
    <property type="entry name" value="WD_REPEATS_1"/>
    <property type="match status" value="1"/>
</dbReference>
<evidence type="ECO:0000256" key="2">
    <source>
        <dbReference type="ARBA" id="ARBA00022737"/>
    </source>
</evidence>
<dbReference type="PANTHER" id="PTHR19920:SF0">
    <property type="entry name" value="CYTOSOLIC IRON-SULFUR PROTEIN ASSEMBLY PROTEIN CIAO1-RELATED"/>
    <property type="match status" value="1"/>
</dbReference>
<gene>
    <name evidence="5" type="ORF">FisN_39Hh021</name>
</gene>
<organism evidence="5 6">
    <name type="scientific">Fistulifera solaris</name>
    <name type="common">Oleaginous diatom</name>
    <dbReference type="NCBI Taxonomy" id="1519565"/>
    <lineage>
        <taxon>Eukaryota</taxon>
        <taxon>Sar</taxon>
        <taxon>Stramenopiles</taxon>
        <taxon>Ochrophyta</taxon>
        <taxon>Bacillariophyta</taxon>
        <taxon>Bacillariophyceae</taxon>
        <taxon>Bacillariophycidae</taxon>
        <taxon>Naviculales</taxon>
        <taxon>Naviculaceae</taxon>
        <taxon>Fistulifera</taxon>
    </lineage>
</organism>
<dbReference type="InterPro" id="IPR001680">
    <property type="entry name" value="WD40_rpt"/>
</dbReference>
<dbReference type="GO" id="GO:0016226">
    <property type="term" value="P:iron-sulfur cluster assembly"/>
    <property type="evidence" value="ECO:0007669"/>
    <property type="project" value="UniProtKB-UniRule"/>
</dbReference>
<evidence type="ECO:0000256" key="3">
    <source>
        <dbReference type="HAMAP-Rule" id="MF_03037"/>
    </source>
</evidence>
<name>A0A1Z5KA97_FISSO</name>
<dbReference type="PANTHER" id="PTHR19920">
    <property type="entry name" value="WD40 PROTEIN CIAO1"/>
    <property type="match status" value="1"/>
</dbReference>
<feature type="repeat" description="WD" evidence="4">
    <location>
        <begin position="87"/>
        <end position="130"/>
    </location>
</feature>
<reference evidence="5 6" key="1">
    <citation type="journal article" date="2015" name="Plant Cell">
        <title>Oil accumulation by the oleaginous diatom Fistulifera solaris as revealed by the genome and transcriptome.</title>
        <authorList>
            <person name="Tanaka T."/>
            <person name="Maeda Y."/>
            <person name="Veluchamy A."/>
            <person name="Tanaka M."/>
            <person name="Abida H."/>
            <person name="Marechal E."/>
            <person name="Bowler C."/>
            <person name="Muto M."/>
            <person name="Sunaga Y."/>
            <person name="Tanaka M."/>
            <person name="Yoshino T."/>
            <person name="Taniguchi T."/>
            <person name="Fukuda Y."/>
            <person name="Nemoto M."/>
            <person name="Matsumoto M."/>
            <person name="Wong P.S."/>
            <person name="Aburatani S."/>
            <person name="Fujibuchi W."/>
        </authorList>
    </citation>
    <scope>NUCLEOTIDE SEQUENCE [LARGE SCALE GENOMIC DNA]</scope>
    <source>
        <strain evidence="5 6">JPCC DA0580</strain>
    </source>
</reference>
<dbReference type="GO" id="GO:0097361">
    <property type="term" value="C:cytosolic [4Fe-4S] assembly targeting complex"/>
    <property type="evidence" value="ECO:0007669"/>
    <property type="project" value="InterPro"/>
</dbReference>
<dbReference type="SMART" id="SM00320">
    <property type="entry name" value="WD40"/>
    <property type="match status" value="7"/>
</dbReference>
<protein>
    <recommendedName>
        <fullName evidence="3">Probable cytosolic iron-sulfur protein assembly protein CIAO1 homolog</fullName>
    </recommendedName>
</protein>
<dbReference type="AlphaFoldDB" id="A0A1Z5KA97"/>
<evidence type="ECO:0000313" key="6">
    <source>
        <dbReference type="Proteomes" id="UP000198406"/>
    </source>
</evidence>
<proteinExistence type="inferred from homology"/>
<dbReference type="PRINTS" id="PR00320">
    <property type="entry name" value="GPROTEINBRPT"/>
</dbReference>
<dbReference type="Gene3D" id="2.130.10.10">
    <property type="entry name" value="YVTN repeat-like/Quinoprotein amine dehydrogenase"/>
    <property type="match status" value="1"/>
</dbReference>
<feature type="repeat" description="WD" evidence="4">
    <location>
        <begin position="137"/>
        <end position="169"/>
    </location>
</feature>
<dbReference type="InterPro" id="IPR015943">
    <property type="entry name" value="WD40/YVTN_repeat-like_dom_sf"/>
</dbReference>
<evidence type="ECO:0000256" key="4">
    <source>
        <dbReference type="PROSITE-ProRule" id="PRU00221"/>
    </source>
</evidence>
<dbReference type="InterPro" id="IPR019775">
    <property type="entry name" value="WD40_repeat_CS"/>
</dbReference>